<dbReference type="HOGENOM" id="CLU_161648_0_0_1"/>
<dbReference type="Gramene" id="ORUFI01G04200.3">
    <property type="protein sequence ID" value="ORUFI01G04200.3"/>
    <property type="gene ID" value="ORUFI01G04200"/>
</dbReference>
<proteinExistence type="predicted"/>
<dbReference type="AlphaFoldDB" id="A0A0E0MRQ0"/>
<dbReference type="Proteomes" id="UP000008022">
    <property type="component" value="Unassembled WGS sequence"/>
</dbReference>
<sequence length="122" mass="13912">MELPQVAHVCHDVEVDHICEPLKPRYWEFGSPKVIGSKVKVRLKSAASRRLLIKFNSLRSREMTLPEAIPHVMPSQWQQSDPARHDDKFALLMKEFLSCRREEACSGRQGTVVSLLAAVTME</sequence>
<evidence type="ECO:0000313" key="2">
    <source>
        <dbReference type="Proteomes" id="UP000008022"/>
    </source>
</evidence>
<organism evidence="1 2">
    <name type="scientific">Oryza rufipogon</name>
    <name type="common">Brownbeard rice</name>
    <name type="synonym">Asian wild rice</name>
    <dbReference type="NCBI Taxonomy" id="4529"/>
    <lineage>
        <taxon>Eukaryota</taxon>
        <taxon>Viridiplantae</taxon>
        <taxon>Streptophyta</taxon>
        <taxon>Embryophyta</taxon>
        <taxon>Tracheophyta</taxon>
        <taxon>Spermatophyta</taxon>
        <taxon>Magnoliopsida</taxon>
        <taxon>Liliopsida</taxon>
        <taxon>Poales</taxon>
        <taxon>Poaceae</taxon>
        <taxon>BOP clade</taxon>
        <taxon>Oryzoideae</taxon>
        <taxon>Oryzeae</taxon>
        <taxon>Oryzinae</taxon>
        <taxon>Oryza</taxon>
    </lineage>
</organism>
<reference evidence="1" key="2">
    <citation type="submission" date="2015-06" db="UniProtKB">
        <authorList>
            <consortium name="EnsemblPlants"/>
        </authorList>
    </citation>
    <scope>IDENTIFICATION</scope>
</reference>
<protein>
    <submittedName>
        <fullName evidence="1">Uncharacterized protein</fullName>
    </submittedName>
</protein>
<keyword evidence="2" id="KW-1185">Reference proteome</keyword>
<evidence type="ECO:0000313" key="1">
    <source>
        <dbReference type="EnsemblPlants" id="ORUFI01G04200.3"/>
    </source>
</evidence>
<name>A0A0E0MRQ0_ORYRU</name>
<dbReference type="EnsemblPlants" id="ORUFI01G04200.3">
    <property type="protein sequence ID" value="ORUFI01G04200.3"/>
    <property type="gene ID" value="ORUFI01G04200"/>
</dbReference>
<reference evidence="2" key="1">
    <citation type="submission" date="2013-06" db="EMBL/GenBank/DDBJ databases">
        <authorList>
            <person name="Zhao Q."/>
        </authorList>
    </citation>
    <scope>NUCLEOTIDE SEQUENCE</scope>
    <source>
        <strain evidence="2">cv. W1943</strain>
    </source>
</reference>
<accession>A0A0E0MRQ0</accession>